<sequence>MKKILSLCDYTGVWGGQYEDEYEVIYVDLQRDPRANVRLFERTEDVHGVIAQPMCTEFAGSGARWWKEKGEAPLLEGLALVDACMRVIMVHDPEWWVLENPVGRLTRWLGPWSHTYQPNEYGDPYTKRTCLWGDFIMPIKLKSAWVEPTEGSKMHLMAPSPERANLRAASPPGFCKAFREANP</sequence>
<evidence type="ECO:0000313" key="1">
    <source>
        <dbReference type="EMBL" id="KKK50787.1"/>
    </source>
</evidence>
<comment type="caution">
    <text evidence="1">The sequence shown here is derived from an EMBL/GenBank/DDBJ whole genome shotgun (WGS) entry which is preliminary data.</text>
</comment>
<protein>
    <recommendedName>
        <fullName evidence="2">DNA methylase N-4/N-6 domain-containing protein</fullName>
    </recommendedName>
</protein>
<proteinExistence type="predicted"/>
<dbReference type="EMBL" id="LAZR01067844">
    <property type="protein sequence ID" value="KKK50787.1"/>
    <property type="molecule type" value="Genomic_DNA"/>
</dbReference>
<dbReference type="AlphaFoldDB" id="A0A0F8W254"/>
<accession>A0A0F8W254</accession>
<organism evidence="1">
    <name type="scientific">marine sediment metagenome</name>
    <dbReference type="NCBI Taxonomy" id="412755"/>
    <lineage>
        <taxon>unclassified sequences</taxon>
        <taxon>metagenomes</taxon>
        <taxon>ecological metagenomes</taxon>
    </lineage>
</organism>
<evidence type="ECO:0008006" key="2">
    <source>
        <dbReference type="Google" id="ProtNLM"/>
    </source>
</evidence>
<reference evidence="1" key="1">
    <citation type="journal article" date="2015" name="Nature">
        <title>Complex archaea that bridge the gap between prokaryotes and eukaryotes.</title>
        <authorList>
            <person name="Spang A."/>
            <person name="Saw J.H."/>
            <person name="Jorgensen S.L."/>
            <person name="Zaremba-Niedzwiedzka K."/>
            <person name="Martijn J."/>
            <person name="Lind A.E."/>
            <person name="van Eijk R."/>
            <person name="Schleper C."/>
            <person name="Guy L."/>
            <person name="Ettema T.J."/>
        </authorList>
    </citation>
    <scope>NUCLEOTIDE SEQUENCE</scope>
</reference>
<name>A0A0F8W254_9ZZZZ</name>
<gene>
    <name evidence="1" type="ORF">LCGC14_3121530</name>
</gene>